<comment type="caution">
    <text evidence="3">The sequence shown here is derived from an EMBL/GenBank/DDBJ whole genome shotgun (WGS) entry which is preliminary data.</text>
</comment>
<dbReference type="Proteomes" id="UP000257109">
    <property type="component" value="Unassembled WGS sequence"/>
</dbReference>
<dbReference type="EMBL" id="QJKJ01001244">
    <property type="protein sequence ID" value="RDY08606.1"/>
    <property type="molecule type" value="Genomic_DNA"/>
</dbReference>
<dbReference type="InterPro" id="IPR005162">
    <property type="entry name" value="Retrotrans_gag_dom"/>
</dbReference>
<gene>
    <name evidence="3" type="ORF">CR513_07151</name>
</gene>
<sequence length="218" mass="25168">MYISGGDDQLNCKLFPGTLQGMAMHWLATLPPRSIKTFANKTKHLEVADLFCIKQTKGETLKSYLARFNNATVRVNNPDQKFFVKAFQKGLREGYLGQYVRRGSEKAPTSPRVTRRAKRGEAQRENHRKSERDEKRKERSRSPQRINTRHRGVITTILGGGVVYGWREAAKGRQMTSFERDMRYDPPRHDKPLVILVVVAEYKVQRVRIDQGTEHPTE</sequence>
<dbReference type="Pfam" id="PF03732">
    <property type="entry name" value="Retrotrans_gag"/>
    <property type="match status" value="1"/>
</dbReference>
<proteinExistence type="predicted"/>
<feature type="region of interest" description="Disordered" evidence="1">
    <location>
        <begin position="102"/>
        <end position="151"/>
    </location>
</feature>
<evidence type="ECO:0000259" key="2">
    <source>
        <dbReference type="Pfam" id="PF03732"/>
    </source>
</evidence>
<dbReference type="AlphaFoldDB" id="A0A371I0P1"/>
<keyword evidence="4" id="KW-1185">Reference proteome</keyword>
<evidence type="ECO:0000256" key="1">
    <source>
        <dbReference type="SAM" id="MobiDB-lite"/>
    </source>
</evidence>
<feature type="non-terminal residue" evidence="3">
    <location>
        <position position="1"/>
    </location>
</feature>
<dbReference type="OrthoDB" id="1425436at2759"/>
<name>A0A371I0P1_MUCPR</name>
<reference evidence="3" key="1">
    <citation type="submission" date="2018-05" db="EMBL/GenBank/DDBJ databases">
        <title>Draft genome of Mucuna pruriens seed.</title>
        <authorList>
            <person name="Nnadi N.E."/>
            <person name="Vos R."/>
            <person name="Hasami M.H."/>
            <person name="Devisetty U.K."/>
            <person name="Aguiy J.C."/>
        </authorList>
    </citation>
    <scope>NUCLEOTIDE SEQUENCE [LARGE SCALE GENOMIC DNA]</scope>
    <source>
        <strain evidence="3">JCA_2017</strain>
    </source>
</reference>
<feature type="compositionally biased region" description="Basic and acidic residues" evidence="1">
    <location>
        <begin position="119"/>
        <end position="141"/>
    </location>
</feature>
<feature type="domain" description="Retrotransposon gag" evidence="2">
    <location>
        <begin position="13"/>
        <end position="93"/>
    </location>
</feature>
<dbReference type="PANTHER" id="PTHR33223:SF10">
    <property type="entry name" value="AMINOTRANSFERASE-LIKE PLANT MOBILE DOMAIN-CONTAINING PROTEIN"/>
    <property type="match status" value="1"/>
</dbReference>
<evidence type="ECO:0000313" key="4">
    <source>
        <dbReference type="Proteomes" id="UP000257109"/>
    </source>
</evidence>
<dbReference type="PANTHER" id="PTHR33223">
    <property type="entry name" value="CCHC-TYPE DOMAIN-CONTAINING PROTEIN"/>
    <property type="match status" value="1"/>
</dbReference>
<protein>
    <recommendedName>
        <fullName evidence="2">Retrotransposon gag domain-containing protein</fullName>
    </recommendedName>
</protein>
<accession>A0A371I0P1</accession>
<organism evidence="3 4">
    <name type="scientific">Mucuna pruriens</name>
    <name type="common">Velvet bean</name>
    <name type="synonym">Dolichos pruriens</name>
    <dbReference type="NCBI Taxonomy" id="157652"/>
    <lineage>
        <taxon>Eukaryota</taxon>
        <taxon>Viridiplantae</taxon>
        <taxon>Streptophyta</taxon>
        <taxon>Embryophyta</taxon>
        <taxon>Tracheophyta</taxon>
        <taxon>Spermatophyta</taxon>
        <taxon>Magnoliopsida</taxon>
        <taxon>eudicotyledons</taxon>
        <taxon>Gunneridae</taxon>
        <taxon>Pentapetalae</taxon>
        <taxon>rosids</taxon>
        <taxon>fabids</taxon>
        <taxon>Fabales</taxon>
        <taxon>Fabaceae</taxon>
        <taxon>Papilionoideae</taxon>
        <taxon>50 kb inversion clade</taxon>
        <taxon>NPAAA clade</taxon>
        <taxon>indigoferoid/millettioid clade</taxon>
        <taxon>Phaseoleae</taxon>
        <taxon>Mucuna</taxon>
    </lineage>
</organism>
<evidence type="ECO:0000313" key="3">
    <source>
        <dbReference type="EMBL" id="RDY08606.1"/>
    </source>
</evidence>